<dbReference type="Pfam" id="PF03948">
    <property type="entry name" value="Ribosomal_L9_C"/>
    <property type="match status" value="1"/>
</dbReference>
<evidence type="ECO:0000313" key="10">
    <source>
        <dbReference type="EMBL" id="BCR05915.1"/>
    </source>
</evidence>
<evidence type="ECO:0000256" key="2">
    <source>
        <dbReference type="ARBA" id="ARBA00022730"/>
    </source>
</evidence>
<dbReference type="InterPro" id="IPR020594">
    <property type="entry name" value="Ribosomal_bL9_bac/chp"/>
</dbReference>
<dbReference type="EMBL" id="AP024355">
    <property type="protein sequence ID" value="BCR05915.1"/>
    <property type="molecule type" value="Genomic_DNA"/>
</dbReference>
<reference evidence="10 11" key="2">
    <citation type="journal article" date="2021" name="Int. J. Syst. Evol. Microbiol.">
        <title>Isolation and Polyphasic Characterization of Desulfuromonas versatilis sp. Nov., an Electrogenic Bacteria Capable of Versatile Metabolism Isolated from a Graphene Oxide-Reducing Enrichment Culture.</title>
        <authorList>
            <person name="Xie L."/>
            <person name="Yoshida N."/>
            <person name="Ishii S."/>
            <person name="Meng L."/>
        </authorList>
    </citation>
    <scope>NUCLEOTIDE SEQUENCE [LARGE SCALE GENOMIC DNA]</scope>
    <source>
        <strain evidence="10 11">NIT-T3</strain>
    </source>
</reference>
<evidence type="ECO:0000256" key="1">
    <source>
        <dbReference type="ARBA" id="ARBA00010605"/>
    </source>
</evidence>
<dbReference type="Proteomes" id="UP001319827">
    <property type="component" value="Chromosome"/>
</dbReference>
<feature type="coiled-coil region" evidence="8">
    <location>
        <begin position="37"/>
        <end position="64"/>
    </location>
</feature>
<evidence type="ECO:0000259" key="9">
    <source>
        <dbReference type="PROSITE" id="PS00651"/>
    </source>
</evidence>
<dbReference type="InterPro" id="IPR036791">
    <property type="entry name" value="Ribosomal_bL9_C_sf"/>
</dbReference>
<evidence type="ECO:0000256" key="3">
    <source>
        <dbReference type="ARBA" id="ARBA00022884"/>
    </source>
</evidence>
<dbReference type="RefSeq" id="WP_221249309.1">
    <property type="nucleotide sequence ID" value="NZ_AP024355.1"/>
</dbReference>
<dbReference type="InterPro" id="IPR000244">
    <property type="entry name" value="Ribosomal_bL9"/>
</dbReference>
<reference evidence="10 11" key="1">
    <citation type="journal article" date="2016" name="C (Basel)">
        <title>Selective Growth of and Electricity Production by Marine Exoelectrogenic Bacteria in Self-Aggregated Hydrogel of Microbially Reduced Graphene Oxide.</title>
        <authorList>
            <person name="Yoshida N."/>
            <person name="Goto Y."/>
            <person name="Miyata Y."/>
        </authorList>
    </citation>
    <scope>NUCLEOTIDE SEQUENCE [LARGE SCALE GENOMIC DNA]</scope>
    <source>
        <strain evidence="10 11">NIT-T3</strain>
    </source>
</reference>
<comment type="function">
    <text evidence="7">Binds to the 23S rRNA.</text>
</comment>
<dbReference type="InterPro" id="IPR020070">
    <property type="entry name" value="Ribosomal_bL9_N"/>
</dbReference>
<dbReference type="NCBIfam" id="TIGR00158">
    <property type="entry name" value="L9"/>
    <property type="match status" value="1"/>
</dbReference>
<dbReference type="InterPro" id="IPR036935">
    <property type="entry name" value="Ribosomal_bL9_N_sf"/>
</dbReference>
<dbReference type="InterPro" id="IPR020069">
    <property type="entry name" value="Ribosomal_bL9_C"/>
</dbReference>
<evidence type="ECO:0000313" key="11">
    <source>
        <dbReference type="Proteomes" id="UP001319827"/>
    </source>
</evidence>
<feature type="domain" description="Ribosomal protein L9" evidence="9">
    <location>
        <begin position="13"/>
        <end position="40"/>
    </location>
</feature>
<comment type="similarity">
    <text evidence="1 7">Belongs to the bacterial ribosomal protein bL9 family.</text>
</comment>
<dbReference type="Pfam" id="PF01281">
    <property type="entry name" value="Ribosomal_L9_N"/>
    <property type="match status" value="1"/>
</dbReference>
<keyword evidence="11" id="KW-1185">Reference proteome</keyword>
<accession>A0ABM8HZ83</accession>
<name>A0ABM8HZ83_9BACT</name>
<dbReference type="HAMAP" id="MF_00503">
    <property type="entry name" value="Ribosomal_bL9"/>
    <property type="match status" value="1"/>
</dbReference>
<evidence type="ECO:0000256" key="5">
    <source>
        <dbReference type="ARBA" id="ARBA00023274"/>
    </source>
</evidence>
<protein>
    <recommendedName>
        <fullName evidence="6 7">Large ribosomal subunit protein bL9</fullName>
    </recommendedName>
</protein>
<dbReference type="GO" id="GO:0005840">
    <property type="term" value="C:ribosome"/>
    <property type="evidence" value="ECO:0007669"/>
    <property type="project" value="UniProtKB-KW"/>
</dbReference>
<sequence>MKVILTENVEGLGNIGDLVKVKPGFARNYLVPKKFAVEASTRNVKELEHQKRMAERKMQKVTQASEVLKGQIEKVACVFAHRASEEGKLFGSVTSMEIAAKLAEAGVEIDRKKIVLDEPIKTLGDHEVQVKLPAGVVATIKVQVVAEAAE</sequence>
<dbReference type="SUPFAM" id="SSF55658">
    <property type="entry name" value="L9 N-domain-like"/>
    <property type="match status" value="1"/>
</dbReference>
<proteinExistence type="inferred from homology"/>
<evidence type="ECO:0000256" key="7">
    <source>
        <dbReference type="HAMAP-Rule" id="MF_00503"/>
    </source>
</evidence>
<evidence type="ECO:0000256" key="6">
    <source>
        <dbReference type="ARBA" id="ARBA00035292"/>
    </source>
</evidence>
<dbReference type="PROSITE" id="PS00651">
    <property type="entry name" value="RIBOSOMAL_L9"/>
    <property type="match status" value="1"/>
</dbReference>
<dbReference type="Gene3D" id="3.10.430.100">
    <property type="entry name" value="Ribosomal protein L9, C-terminal domain"/>
    <property type="match status" value="1"/>
</dbReference>
<dbReference type="InterPro" id="IPR009027">
    <property type="entry name" value="Ribosomal_bL9/RNase_H1_N"/>
</dbReference>
<organism evidence="10 11">
    <name type="scientific">Desulfuromonas versatilis</name>
    <dbReference type="NCBI Taxonomy" id="2802975"/>
    <lineage>
        <taxon>Bacteria</taxon>
        <taxon>Pseudomonadati</taxon>
        <taxon>Thermodesulfobacteriota</taxon>
        <taxon>Desulfuromonadia</taxon>
        <taxon>Desulfuromonadales</taxon>
        <taxon>Desulfuromonadaceae</taxon>
        <taxon>Desulfuromonas</taxon>
    </lineage>
</organism>
<evidence type="ECO:0000256" key="4">
    <source>
        <dbReference type="ARBA" id="ARBA00022980"/>
    </source>
</evidence>
<keyword evidence="3 7" id="KW-0694">RNA-binding</keyword>
<keyword evidence="5 7" id="KW-0687">Ribonucleoprotein</keyword>
<dbReference type="Gene3D" id="3.40.5.10">
    <property type="entry name" value="Ribosomal protein L9, N-terminal domain"/>
    <property type="match status" value="1"/>
</dbReference>
<dbReference type="SUPFAM" id="SSF55653">
    <property type="entry name" value="Ribosomal protein L9 C-domain"/>
    <property type="match status" value="1"/>
</dbReference>
<keyword evidence="8" id="KW-0175">Coiled coil</keyword>
<dbReference type="PANTHER" id="PTHR21368">
    <property type="entry name" value="50S RIBOSOMAL PROTEIN L9"/>
    <property type="match status" value="1"/>
</dbReference>
<evidence type="ECO:0000256" key="8">
    <source>
        <dbReference type="SAM" id="Coils"/>
    </source>
</evidence>
<keyword evidence="2 7" id="KW-0699">rRNA-binding</keyword>
<keyword evidence="4 7" id="KW-0689">Ribosomal protein</keyword>
<gene>
    <name evidence="7 10" type="primary">rplI</name>
    <name evidence="10" type="ORF">DESUT3_29840</name>
</gene>